<keyword evidence="9 10" id="KW-0472">Membrane</keyword>
<feature type="transmembrane region" description="Helical" evidence="10">
    <location>
        <begin position="339"/>
        <end position="355"/>
    </location>
</feature>
<evidence type="ECO:0000259" key="12">
    <source>
        <dbReference type="Pfam" id="PF13231"/>
    </source>
</evidence>
<evidence type="ECO:0000256" key="1">
    <source>
        <dbReference type="ARBA" id="ARBA00004477"/>
    </source>
</evidence>
<feature type="transmembrane region" description="Helical" evidence="10">
    <location>
        <begin position="94"/>
        <end position="116"/>
    </location>
</feature>
<comment type="caution">
    <text evidence="13">The sequence shown here is derived from an EMBL/GenBank/DDBJ whole genome shotgun (WGS) entry which is preliminary data.</text>
</comment>
<sequence>MNGGFRFVLGAFLASRALFLAAGALAAALLPRSEPGGEPLETPGILSYWAHWDGAWYSEIALEGYEVRAPESTAFFPLYPMLVRAGAALGGGPALWGVFFSLVFTLLALYFLYRLAETLWSGEAARAATLALAFFPTAFFLNAAYTEALFLALTTGAVWAVRVRRDMLLAGVLGSLAALTRNAGVLVVIPLLYEWYRGRDSFGWRGAAALALPPLGLAAYMAYLRQRFGDPLLFARQQEEYWGREFTAPPETLRAAWQAAGEGLPYLMDPGALFLDPSAAPALAASNALNLAFFGLLAALLAAALLLLPPGLSLYALALTVPPLLVPGPLFPLMSLPRFMLGAFPLFLVLGVLLARSRWLLAAWLAASSAAGVLLAALFASWRWVA</sequence>
<dbReference type="AlphaFoldDB" id="A0A4R1B8K9"/>
<dbReference type="OrthoDB" id="151635at2"/>
<protein>
    <recommendedName>
        <fullName evidence="12">Glycosyltransferase RgtA/B/C/D-like domain-containing protein</fullName>
    </recommendedName>
</protein>
<evidence type="ECO:0000256" key="6">
    <source>
        <dbReference type="ARBA" id="ARBA00022692"/>
    </source>
</evidence>
<keyword evidence="8 10" id="KW-1133">Transmembrane helix</keyword>
<dbReference type="UniPathway" id="UPA00196"/>
<dbReference type="GO" id="GO:0004376">
    <property type="term" value="F:GPI mannosyltransferase activity"/>
    <property type="evidence" value="ECO:0007669"/>
    <property type="project" value="InterPro"/>
</dbReference>
<dbReference type="InterPro" id="IPR007315">
    <property type="entry name" value="PIG-V/Gpi18"/>
</dbReference>
<evidence type="ECO:0000256" key="7">
    <source>
        <dbReference type="ARBA" id="ARBA00022824"/>
    </source>
</evidence>
<evidence type="ECO:0000256" key="3">
    <source>
        <dbReference type="ARBA" id="ARBA00022502"/>
    </source>
</evidence>
<dbReference type="GO" id="GO:0016020">
    <property type="term" value="C:membrane"/>
    <property type="evidence" value="ECO:0007669"/>
    <property type="project" value="GOC"/>
</dbReference>
<feature type="domain" description="Glycosyltransferase RgtA/B/C/D-like" evidence="12">
    <location>
        <begin position="77"/>
        <end position="193"/>
    </location>
</feature>
<keyword evidence="3" id="KW-0337">GPI-anchor biosynthesis</keyword>
<feature type="transmembrane region" description="Helical" evidence="10">
    <location>
        <begin position="314"/>
        <end position="333"/>
    </location>
</feature>
<feature type="transmembrane region" description="Helical" evidence="10">
    <location>
        <begin position="128"/>
        <end position="161"/>
    </location>
</feature>
<evidence type="ECO:0000313" key="13">
    <source>
        <dbReference type="EMBL" id="TCJ13045.1"/>
    </source>
</evidence>
<reference evidence="13 14" key="1">
    <citation type="submission" date="2019-03" db="EMBL/GenBank/DDBJ databases">
        <title>Whole genome sequence of a novel Rubrobacter taiwanensis strain, isolated from Yellowstone National Park.</title>
        <authorList>
            <person name="Freed S."/>
            <person name="Ramaley R.F."/>
            <person name="Kyndt J.A."/>
        </authorList>
    </citation>
    <scope>NUCLEOTIDE SEQUENCE [LARGE SCALE GENOMIC DNA]</scope>
    <source>
        <strain evidence="13 14">Yellowstone</strain>
    </source>
</reference>
<proteinExistence type="predicted"/>
<feature type="chain" id="PRO_5020271679" description="Glycosyltransferase RgtA/B/C/D-like domain-containing protein" evidence="11">
    <location>
        <begin position="27"/>
        <end position="386"/>
    </location>
</feature>
<feature type="transmembrane region" description="Helical" evidence="10">
    <location>
        <begin position="204"/>
        <end position="223"/>
    </location>
</feature>
<accession>A0A4R1B8K9</accession>
<dbReference type="GO" id="GO:0000009">
    <property type="term" value="F:alpha-1,6-mannosyltransferase activity"/>
    <property type="evidence" value="ECO:0007669"/>
    <property type="project" value="InterPro"/>
</dbReference>
<evidence type="ECO:0000256" key="11">
    <source>
        <dbReference type="SAM" id="SignalP"/>
    </source>
</evidence>
<evidence type="ECO:0000256" key="4">
    <source>
        <dbReference type="ARBA" id="ARBA00022676"/>
    </source>
</evidence>
<dbReference type="PANTHER" id="PTHR12468:SF2">
    <property type="entry name" value="GPI MANNOSYLTRANSFERASE 2"/>
    <property type="match status" value="1"/>
</dbReference>
<keyword evidence="6 10" id="KW-0812">Transmembrane</keyword>
<organism evidence="13 14">
    <name type="scientific">Rubrobacter taiwanensis</name>
    <dbReference type="NCBI Taxonomy" id="185139"/>
    <lineage>
        <taxon>Bacteria</taxon>
        <taxon>Bacillati</taxon>
        <taxon>Actinomycetota</taxon>
        <taxon>Rubrobacteria</taxon>
        <taxon>Rubrobacterales</taxon>
        <taxon>Rubrobacteraceae</taxon>
        <taxon>Rubrobacter</taxon>
    </lineage>
</organism>
<feature type="transmembrane region" description="Helical" evidence="10">
    <location>
        <begin position="288"/>
        <end position="307"/>
    </location>
</feature>
<dbReference type="EMBL" id="SKBU01000042">
    <property type="protein sequence ID" value="TCJ13045.1"/>
    <property type="molecule type" value="Genomic_DNA"/>
</dbReference>
<evidence type="ECO:0000256" key="10">
    <source>
        <dbReference type="SAM" id="Phobius"/>
    </source>
</evidence>
<name>A0A4R1B8K9_9ACTN</name>
<comment type="subcellular location">
    <subcellularLocation>
        <location evidence="1">Endoplasmic reticulum membrane</location>
        <topology evidence="1">Multi-pass membrane protein</topology>
    </subcellularLocation>
</comment>
<gene>
    <name evidence="13" type="ORF">E0L93_15175</name>
</gene>
<feature type="signal peptide" evidence="11">
    <location>
        <begin position="1"/>
        <end position="26"/>
    </location>
</feature>
<feature type="transmembrane region" description="Helical" evidence="10">
    <location>
        <begin position="167"/>
        <end position="192"/>
    </location>
</feature>
<feature type="transmembrane region" description="Helical" evidence="10">
    <location>
        <begin position="362"/>
        <end position="385"/>
    </location>
</feature>
<evidence type="ECO:0000256" key="8">
    <source>
        <dbReference type="ARBA" id="ARBA00022989"/>
    </source>
</evidence>
<keyword evidence="7" id="KW-0256">Endoplasmic reticulum</keyword>
<dbReference type="GO" id="GO:0006506">
    <property type="term" value="P:GPI anchor biosynthetic process"/>
    <property type="evidence" value="ECO:0007669"/>
    <property type="project" value="UniProtKB-UniPathway"/>
</dbReference>
<evidence type="ECO:0000313" key="14">
    <source>
        <dbReference type="Proteomes" id="UP000295244"/>
    </source>
</evidence>
<evidence type="ECO:0000256" key="2">
    <source>
        <dbReference type="ARBA" id="ARBA00004687"/>
    </source>
</evidence>
<evidence type="ECO:0000256" key="5">
    <source>
        <dbReference type="ARBA" id="ARBA00022679"/>
    </source>
</evidence>
<evidence type="ECO:0000256" key="9">
    <source>
        <dbReference type="ARBA" id="ARBA00023136"/>
    </source>
</evidence>
<keyword evidence="11" id="KW-0732">Signal</keyword>
<keyword evidence="5" id="KW-0808">Transferase</keyword>
<dbReference type="GO" id="GO:0031501">
    <property type="term" value="C:mannosyltransferase complex"/>
    <property type="evidence" value="ECO:0007669"/>
    <property type="project" value="TreeGrafter"/>
</dbReference>
<dbReference type="InterPro" id="IPR038731">
    <property type="entry name" value="RgtA/B/C-like"/>
</dbReference>
<keyword evidence="14" id="KW-1185">Reference proteome</keyword>
<comment type="pathway">
    <text evidence="2">Glycolipid biosynthesis; glycosylphosphatidylinositol-anchor biosynthesis.</text>
</comment>
<dbReference type="Pfam" id="PF13231">
    <property type="entry name" value="PMT_2"/>
    <property type="match status" value="1"/>
</dbReference>
<dbReference type="RefSeq" id="WP_132692930.1">
    <property type="nucleotide sequence ID" value="NZ_SKBU01000042.1"/>
</dbReference>
<dbReference type="Proteomes" id="UP000295244">
    <property type="component" value="Unassembled WGS sequence"/>
</dbReference>
<keyword evidence="4" id="KW-0328">Glycosyltransferase</keyword>
<dbReference type="PANTHER" id="PTHR12468">
    <property type="entry name" value="GPI MANNOSYLTRANSFERASE 2"/>
    <property type="match status" value="1"/>
</dbReference>